<reference evidence="2 3" key="1">
    <citation type="submission" date="2017-08" db="EMBL/GenBank/DDBJ databases">
        <title>Infants hospitalized years apart are colonized by the same room-sourced microbial strains.</title>
        <authorList>
            <person name="Brooks B."/>
            <person name="Olm M.R."/>
            <person name="Firek B.A."/>
            <person name="Baker R."/>
            <person name="Thomas B.C."/>
            <person name="Morowitz M.J."/>
            <person name="Banfield J.F."/>
        </authorList>
    </citation>
    <scope>NUCLEOTIDE SEQUENCE [LARGE SCALE GENOMIC DNA]</scope>
    <source>
        <strain evidence="2">S2_005_003_R2_41</strain>
    </source>
</reference>
<accession>A0A2W5SMT7</accession>
<dbReference type="CDD" id="cd06588">
    <property type="entry name" value="PhnB_like"/>
    <property type="match status" value="1"/>
</dbReference>
<dbReference type="SUPFAM" id="SSF54593">
    <property type="entry name" value="Glyoxalase/Bleomycin resistance protein/Dihydroxybiphenyl dioxygenase"/>
    <property type="match status" value="1"/>
</dbReference>
<dbReference type="Pfam" id="PF06983">
    <property type="entry name" value="3-dmu-9_3-mt"/>
    <property type="match status" value="1"/>
</dbReference>
<name>A0A2W5SMT7_VARPD</name>
<dbReference type="PIRSF" id="PIRSF021700">
    <property type="entry name" value="3_dmu_93_MTrfase"/>
    <property type="match status" value="1"/>
</dbReference>
<dbReference type="EMBL" id="QFPP01000062">
    <property type="protein sequence ID" value="PZQ76120.1"/>
    <property type="molecule type" value="Genomic_DNA"/>
</dbReference>
<dbReference type="PANTHER" id="PTHR33990">
    <property type="entry name" value="PROTEIN YJDN-RELATED"/>
    <property type="match status" value="1"/>
</dbReference>
<evidence type="ECO:0000259" key="1">
    <source>
        <dbReference type="Pfam" id="PF06983"/>
    </source>
</evidence>
<evidence type="ECO:0000313" key="2">
    <source>
        <dbReference type="EMBL" id="PZQ76120.1"/>
    </source>
</evidence>
<sequence>MRKITPCLWFDFDAEEAVAHYMRVFPNSRVLETSHYNDAVPNLKGKVLTIRFEVEGQELLALNAGPQFPFTEAISLSVDCADQAEVDRLWAQLSEGGSEGPCGWVKDRFGLSWQIVPRPMIEMLQGPDTAGAARAMAAMMKMGKLDIAALRAAYEGR</sequence>
<organism evidence="2 3">
    <name type="scientific">Variovorax paradoxus</name>
    <dbReference type="NCBI Taxonomy" id="34073"/>
    <lineage>
        <taxon>Bacteria</taxon>
        <taxon>Pseudomonadati</taxon>
        <taxon>Pseudomonadota</taxon>
        <taxon>Betaproteobacteria</taxon>
        <taxon>Burkholderiales</taxon>
        <taxon>Comamonadaceae</taxon>
        <taxon>Variovorax</taxon>
    </lineage>
</organism>
<dbReference type="Gene3D" id="3.10.180.10">
    <property type="entry name" value="2,3-Dihydroxybiphenyl 1,2-Dioxygenase, domain 1"/>
    <property type="match status" value="1"/>
</dbReference>
<feature type="domain" description="PhnB-like" evidence="1">
    <location>
        <begin position="3"/>
        <end position="116"/>
    </location>
</feature>
<protein>
    <recommendedName>
        <fullName evidence="1">PhnB-like domain-containing protein</fullName>
    </recommendedName>
</protein>
<gene>
    <name evidence="2" type="ORF">DI563_07870</name>
</gene>
<dbReference type="InterPro" id="IPR028973">
    <property type="entry name" value="PhnB-like"/>
</dbReference>
<comment type="caution">
    <text evidence="2">The sequence shown here is derived from an EMBL/GenBank/DDBJ whole genome shotgun (WGS) entry which is preliminary data.</text>
</comment>
<dbReference type="Proteomes" id="UP000249135">
    <property type="component" value="Unassembled WGS sequence"/>
</dbReference>
<dbReference type="AlphaFoldDB" id="A0A2W5SMT7"/>
<dbReference type="PANTHER" id="PTHR33990:SF2">
    <property type="entry name" value="PHNB-LIKE DOMAIN-CONTAINING PROTEIN"/>
    <property type="match status" value="1"/>
</dbReference>
<proteinExistence type="predicted"/>
<dbReference type="InterPro" id="IPR009725">
    <property type="entry name" value="3_dmu_93_MTrfase"/>
</dbReference>
<evidence type="ECO:0000313" key="3">
    <source>
        <dbReference type="Proteomes" id="UP000249135"/>
    </source>
</evidence>
<dbReference type="InterPro" id="IPR029068">
    <property type="entry name" value="Glyas_Bleomycin-R_OHBP_Dase"/>
</dbReference>